<evidence type="ECO:0000313" key="4">
    <source>
        <dbReference type="Proteomes" id="UP000554235"/>
    </source>
</evidence>
<keyword evidence="2" id="KW-0812">Transmembrane</keyword>
<dbReference type="EMBL" id="JAADYS010000869">
    <property type="protein sequence ID" value="KAF4466484.1"/>
    <property type="molecule type" value="Genomic_DNA"/>
</dbReference>
<dbReference type="Proteomes" id="UP000554235">
    <property type="component" value="Unassembled WGS sequence"/>
</dbReference>
<protein>
    <submittedName>
        <fullName evidence="3">Uncharacterized protein</fullName>
    </submittedName>
</protein>
<keyword evidence="4" id="KW-1185">Reference proteome</keyword>
<evidence type="ECO:0000256" key="1">
    <source>
        <dbReference type="SAM" id="MobiDB-lite"/>
    </source>
</evidence>
<keyword evidence="2" id="KW-1133">Transmembrane helix</keyword>
<reference evidence="3 4" key="1">
    <citation type="submission" date="2020-01" db="EMBL/GenBank/DDBJ databases">
        <title>Identification and distribution of gene clusters putatively required for synthesis of sphingolipid metabolism inhibitors in phylogenetically diverse species of the filamentous fungus Fusarium.</title>
        <authorList>
            <person name="Kim H.-S."/>
            <person name="Busman M."/>
            <person name="Brown D.W."/>
            <person name="Divon H."/>
            <person name="Uhlig S."/>
            <person name="Proctor R.H."/>
        </authorList>
    </citation>
    <scope>NUCLEOTIDE SEQUENCE [LARGE SCALE GENOMIC DNA]</scope>
    <source>
        <strain evidence="3 4">NRRL 20459</strain>
    </source>
</reference>
<gene>
    <name evidence="3" type="ORF">FALBO_6667</name>
</gene>
<evidence type="ECO:0000313" key="3">
    <source>
        <dbReference type="EMBL" id="KAF4466484.1"/>
    </source>
</evidence>
<feature type="region of interest" description="Disordered" evidence="1">
    <location>
        <begin position="126"/>
        <end position="148"/>
    </location>
</feature>
<organism evidence="3 4">
    <name type="scientific">Fusarium albosuccineum</name>
    <dbReference type="NCBI Taxonomy" id="1237068"/>
    <lineage>
        <taxon>Eukaryota</taxon>
        <taxon>Fungi</taxon>
        <taxon>Dikarya</taxon>
        <taxon>Ascomycota</taxon>
        <taxon>Pezizomycotina</taxon>
        <taxon>Sordariomycetes</taxon>
        <taxon>Hypocreomycetidae</taxon>
        <taxon>Hypocreales</taxon>
        <taxon>Nectriaceae</taxon>
        <taxon>Fusarium</taxon>
        <taxon>Fusarium decemcellulare species complex</taxon>
    </lineage>
</organism>
<sequence length="234" mass="27479">MNSSKPANQVSKSLCYYHSHLGKDDSKRRSQASESKVGCWLCTHQQEGPHEVKRQQQQVSTLVKVLQDGNQRDKARDQREVARLTEIQRLQRLQRLHYQHQQENLRRLRDQNVTLQQELEKLQAENDRLRGKDHRDQHKPAQQSQAKLERQKLEEELLVAQTRLDEHCRQHLSISRSTTSASRAHAPTHSRLILVWTSFQSPVWRDLNALCNVLRMCFAIVTFLLSWMPWGSPK</sequence>
<accession>A0A8H4P8M6</accession>
<feature type="transmembrane region" description="Helical" evidence="2">
    <location>
        <begin position="209"/>
        <end position="230"/>
    </location>
</feature>
<name>A0A8H4P8M6_9HYPO</name>
<proteinExistence type="predicted"/>
<keyword evidence="2" id="KW-0472">Membrane</keyword>
<comment type="caution">
    <text evidence="3">The sequence shown here is derived from an EMBL/GenBank/DDBJ whole genome shotgun (WGS) entry which is preliminary data.</text>
</comment>
<evidence type="ECO:0000256" key="2">
    <source>
        <dbReference type="SAM" id="Phobius"/>
    </source>
</evidence>
<dbReference type="AlphaFoldDB" id="A0A8H4P8M6"/>
<feature type="compositionally biased region" description="Basic and acidic residues" evidence="1">
    <location>
        <begin position="126"/>
        <end position="139"/>
    </location>
</feature>